<protein>
    <submittedName>
        <fullName evidence="2">DJ-1 family protein</fullName>
    </submittedName>
</protein>
<organism evidence="2 3">
    <name type="scientific">Campylobacter concisus</name>
    <dbReference type="NCBI Taxonomy" id="199"/>
    <lineage>
        <taxon>Bacteria</taxon>
        <taxon>Pseudomonadati</taxon>
        <taxon>Campylobacterota</taxon>
        <taxon>Epsilonproteobacteria</taxon>
        <taxon>Campylobacterales</taxon>
        <taxon>Campylobacteraceae</taxon>
        <taxon>Campylobacter</taxon>
    </lineage>
</organism>
<dbReference type="Gene3D" id="3.40.50.880">
    <property type="match status" value="1"/>
</dbReference>
<dbReference type="AlphaFoldDB" id="A0A1Y5MIV6"/>
<dbReference type="EMBL" id="NDYN01000002">
    <property type="protein sequence ID" value="OUT08516.1"/>
    <property type="molecule type" value="Genomic_DNA"/>
</dbReference>
<evidence type="ECO:0000313" key="3">
    <source>
        <dbReference type="Proteomes" id="UP000196317"/>
    </source>
</evidence>
<dbReference type="RefSeq" id="WP_087582799.1">
    <property type="nucleotide sequence ID" value="NZ_NDYN01000002.1"/>
</dbReference>
<sequence>MKKVAVILADGFEEIEALTSVDVLRRAGAIASIANLKDVQIRGAHNINVKADVTLREVEELGYDAIVLPGGLPGAENLANDAKLREILQEFDKKGKLICAICAAPMVLERARVLKEHFVCYPGFEENVRSDKRGYVSDKNVLKDQNIITGKGPAFSMEFALFIVKNLLGEEAYLKVKNDLLYK</sequence>
<dbReference type="InterPro" id="IPR050325">
    <property type="entry name" value="Prot/Nucl_acid_deglycase"/>
</dbReference>
<comment type="caution">
    <text evidence="2">The sequence shown here is derived from an EMBL/GenBank/DDBJ whole genome shotgun (WGS) entry which is preliminary data.</text>
</comment>
<feature type="domain" description="DJ-1/PfpI" evidence="1">
    <location>
        <begin position="2"/>
        <end position="165"/>
    </location>
</feature>
<dbReference type="InterPro" id="IPR002818">
    <property type="entry name" value="DJ-1/PfpI"/>
</dbReference>
<dbReference type="Proteomes" id="UP000196317">
    <property type="component" value="Unassembled WGS sequence"/>
</dbReference>
<reference evidence="2 3" key="1">
    <citation type="submission" date="2017-04" db="EMBL/GenBank/DDBJ databases">
        <title>Complete genome of Campylobacter concisus ATCC 33237T and draft genomes for an additional eight well characterized C. concisus strains.</title>
        <authorList>
            <person name="Cornelius A.J."/>
            <person name="Miller W.G."/>
            <person name="Lastovica A.J."/>
            <person name="On S.L."/>
            <person name="French N.P."/>
            <person name="Vandenberg O."/>
            <person name="Biggs P.J."/>
        </authorList>
    </citation>
    <scope>NUCLEOTIDE SEQUENCE [LARGE SCALE GENOMIC DNA]</scope>
    <source>
        <strain evidence="2 3">CCUG 19995</strain>
    </source>
</reference>
<name>A0A1Y5MIV6_9BACT</name>
<dbReference type="GO" id="GO:0005737">
    <property type="term" value="C:cytoplasm"/>
    <property type="evidence" value="ECO:0007669"/>
    <property type="project" value="TreeGrafter"/>
</dbReference>
<dbReference type="InterPro" id="IPR006287">
    <property type="entry name" value="DJ-1"/>
</dbReference>
<accession>A0A1Y5MIV6</accession>
<dbReference type="SUPFAM" id="SSF52317">
    <property type="entry name" value="Class I glutamine amidotransferase-like"/>
    <property type="match status" value="1"/>
</dbReference>
<dbReference type="PANTHER" id="PTHR48094:SF12">
    <property type="entry name" value="PARKINSON DISEASE PROTEIN 7 HOMOLOG"/>
    <property type="match status" value="1"/>
</dbReference>
<gene>
    <name evidence="2" type="ORF">B9N65_03345</name>
</gene>
<dbReference type="CDD" id="cd03135">
    <property type="entry name" value="GATase1_DJ-1"/>
    <property type="match status" value="1"/>
</dbReference>
<proteinExistence type="predicted"/>
<dbReference type="NCBIfam" id="TIGR01383">
    <property type="entry name" value="not_thiJ"/>
    <property type="match status" value="1"/>
</dbReference>
<dbReference type="InterPro" id="IPR029062">
    <property type="entry name" value="Class_I_gatase-like"/>
</dbReference>
<dbReference type="PANTHER" id="PTHR48094">
    <property type="entry name" value="PROTEIN/NUCLEIC ACID DEGLYCASE DJ-1-RELATED"/>
    <property type="match status" value="1"/>
</dbReference>
<dbReference type="Pfam" id="PF01965">
    <property type="entry name" value="DJ-1_PfpI"/>
    <property type="match status" value="1"/>
</dbReference>
<evidence type="ECO:0000313" key="2">
    <source>
        <dbReference type="EMBL" id="OUT08516.1"/>
    </source>
</evidence>
<evidence type="ECO:0000259" key="1">
    <source>
        <dbReference type="Pfam" id="PF01965"/>
    </source>
</evidence>